<dbReference type="AlphaFoldDB" id="V4ANS4"/>
<sequence length="488" mass="54798">MDAVSKVCADNVTNLQPPNKDTKPKRKRSSTDVPKTDVVGQSVETPRKVKAVSTSGQPRQFIQLNINGLNVPERKTQLVQLLQRKQYDAVFLQESKLGSRNKDPIINGYTLIRLNRPNALNHRSGGGLAIYIKNGISHSEVPLKTIAPLEAQAVSFTDKSKVFSIVNIYRPEVKGKPQRFSEYQYVYDQLPGTDNIVLGDFNAKHVLWGSPTTDTNGRQVAEFIEANDLVSIIDGSITYVGAIAPLGSHLDLTLVSSRLAKDCTWEATSETLGSDHVVIEITLSRNVVKEEVMSEVISEIRRMIHNYQTNNNQKIELVWVPSHVSIPGNDQAGRCAKESLSLEDIEPVEYSYSEFCSIVSSRINQKWSDMLRNLDTARYQIDPKIPNQTKPNHPCVAICKVATRLRTNNVLRDHQFNAIKCRCGHVATRSHVLIQCTELKPARKPLLEYLETNGIPLTIQNVLAPPTDHWYTIMEIVFHFITKSVLNR</sequence>
<dbReference type="PANTHER" id="PTHR33273:SF4">
    <property type="entry name" value="ENDONUCLEASE_EXONUCLEASE_PHOSPHATASE DOMAIN-CONTAINING PROTEIN"/>
    <property type="match status" value="1"/>
</dbReference>
<dbReference type="Proteomes" id="UP000030746">
    <property type="component" value="Unassembled WGS sequence"/>
</dbReference>
<dbReference type="OrthoDB" id="6274754at2759"/>
<dbReference type="OMA" id="HCILKIT"/>
<evidence type="ECO:0000313" key="3">
    <source>
        <dbReference type="EMBL" id="ESO96405.1"/>
    </source>
</evidence>
<dbReference type="CTD" id="20238158"/>
<keyword evidence="4" id="KW-1185">Reference proteome</keyword>
<evidence type="ECO:0000256" key="1">
    <source>
        <dbReference type="SAM" id="MobiDB-lite"/>
    </source>
</evidence>
<evidence type="ECO:0000313" key="4">
    <source>
        <dbReference type="Proteomes" id="UP000030746"/>
    </source>
</evidence>
<dbReference type="InterPro" id="IPR036691">
    <property type="entry name" value="Endo/exonu/phosph_ase_sf"/>
</dbReference>
<dbReference type="GO" id="GO:0003824">
    <property type="term" value="F:catalytic activity"/>
    <property type="evidence" value="ECO:0007669"/>
    <property type="project" value="InterPro"/>
</dbReference>
<dbReference type="HOGENOM" id="CLU_559335_0_0_1"/>
<name>V4ANS4_LOTGI</name>
<organism evidence="3 4">
    <name type="scientific">Lottia gigantea</name>
    <name type="common">Giant owl limpet</name>
    <dbReference type="NCBI Taxonomy" id="225164"/>
    <lineage>
        <taxon>Eukaryota</taxon>
        <taxon>Metazoa</taxon>
        <taxon>Spiralia</taxon>
        <taxon>Lophotrochozoa</taxon>
        <taxon>Mollusca</taxon>
        <taxon>Gastropoda</taxon>
        <taxon>Patellogastropoda</taxon>
        <taxon>Lottioidea</taxon>
        <taxon>Lottiidae</taxon>
        <taxon>Lottia</taxon>
    </lineage>
</organism>
<gene>
    <name evidence="3" type="ORF">LOTGIDRAFT_159812</name>
</gene>
<dbReference type="KEGG" id="lgi:LOTGIDRAFT_159812"/>
<accession>V4ANS4</accession>
<dbReference type="RefSeq" id="XP_009052770.1">
    <property type="nucleotide sequence ID" value="XM_009054522.1"/>
</dbReference>
<dbReference type="GeneID" id="20238158"/>
<dbReference type="PANTHER" id="PTHR33273">
    <property type="entry name" value="DOMAIN-CONTAINING PROTEIN, PUTATIVE-RELATED"/>
    <property type="match status" value="1"/>
</dbReference>
<proteinExistence type="predicted"/>
<feature type="domain" description="Endonuclease/exonuclease/phosphatase" evidence="2">
    <location>
        <begin position="164"/>
        <end position="279"/>
    </location>
</feature>
<evidence type="ECO:0000259" key="2">
    <source>
        <dbReference type="Pfam" id="PF14529"/>
    </source>
</evidence>
<dbReference type="Pfam" id="PF14529">
    <property type="entry name" value="Exo_endo_phos_2"/>
    <property type="match status" value="1"/>
</dbReference>
<reference evidence="3 4" key="1">
    <citation type="journal article" date="2013" name="Nature">
        <title>Insights into bilaterian evolution from three spiralian genomes.</title>
        <authorList>
            <person name="Simakov O."/>
            <person name="Marletaz F."/>
            <person name="Cho S.J."/>
            <person name="Edsinger-Gonzales E."/>
            <person name="Havlak P."/>
            <person name="Hellsten U."/>
            <person name="Kuo D.H."/>
            <person name="Larsson T."/>
            <person name="Lv J."/>
            <person name="Arendt D."/>
            <person name="Savage R."/>
            <person name="Osoegawa K."/>
            <person name="de Jong P."/>
            <person name="Grimwood J."/>
            <person name="Chapman J.A."/>
            <person name="Shapiro H."/>
            <person name="Aerts A."/>
            <person name="Otillar R.P."/>
            <person name="Terry A.Y."/>
            <person name="Boore J.L."/>
            <person name="Grigoriev I.V."/>
            <person name="Lindberg D.R."/>
            <person name="Seaver E.C."/>
            <person name="Weisblat D.A."/>
            <person name="Putnam N.H."/>
            <person name="Rokhsar D.S."/>
        </authorList>
    </citation>
    <scope>NUCLEOTIDE SEQUENCE [LARGE SCALE GENOMIC DNA]</scope>
</reference>
<dbReference type="EMBL" id="KB201459">
    <property type="protein sequence ID" value="ESO96405.1"/>
    <property type="molecule type" value="Genomic_DNA"/>
</dbReference>
<protein>
    <recommendedName>
        <fullName evidence="2">Endonuclease/exonuclease/phosphatase domain-containing protein</fullName>
    </recommendedName>
</protein>
<dbReference type="SUPFAM" id="SSF56219">
    <property type="entry name" value="DNase I-like"/>
    <property type="match status" value="1"/>
</dbReference>
<dbReference type="Gene3D" id="3.60.10.10">
    <property type="entry name" value="Endonuclease/exonuclease/phosphatase"/>
    <property type="match status" value="1"/>
</dbReference>
<feature type="region of interest" description="Disordered" evidence="1">
    <location>
        <begin position="1"/>
        <end position="40"/>
    </location>
</feature>
<dbReference type="InterPro" id="IPR005135">
    <property type="entry name" value="Endo/exonuclease/phosphatase"/>
</dbReference>